<dbReference type="EMBL" id="KE125106">
    <property type="protein sequence ID" value="EPB71497.1"/>
    <property type="molecule type" value="Genomic_DNA"/>
</dbReference>
<feature type="compositionally biased region" description="Polar residues" evidence="1">
    <location>
        <begin position="1"/>
        <end position="21"/>
    </location>
</feature>
<accession>A0A0D6LV28</accession>
<feature type="region of interest" description="Disordered" evidence="1">
    <location>
        <begin position="1"/>
        <end position="42"/>
    </location>
</feature>
<evidence type="ECO:0000313" key="2">
    <source>
        <dbReference type="EMBL" id="EPB71497.1"/>
    </source>
</evidence>
<protein>
    <submittedName>
        <fullName evidence="2">Uncharacterized protein</fullName>
    </submittedName>
</protein>
<evidence type="ECO:0000256" key="1">
    <source>
        <dbReference type="SAM" id="MobiDB-lite"/>
    </source>
</evidence>
<sequence>MSFRSSRTSTELTSPTQQIGTFHTRPQWVSTRHSRGGDSADRRLSGRIHVAISDSPILRRLFLSRAHHCHRSNRSHRCSLAEQKVDPAMREPLATTPHHRCRPDSAAVRGGGVRDAPVHPRWLPDGPTHARQAALLLHHDSRSLRSL</sequence>
<keyword evidence="3" id="KW-1185">Reference proteome</keyword>
<evidence type="ECO:0000313" key="3">
    <source>
        <dbReference type="Proteomes" id="UP000054495"/>
    </source>
</evidence>
<gene>
    <name evidence="2" type="ORF">ANCCEY_09396</name>
</gene>
<reference evidence="2 3" key="1">
    <citation type="submission" date="2013-05" db="EMBL/GenBank/DDBJ databases">
        <title>Draft genome of the parasitic nematode Anyclostoma ceylanicum.</title>
        <authorList>
            <person name="Mitreva M."/>
        </authorList>
    </citation>
    <scope>NUCLEOTIDE SEQUENCE [LARGE SCALE GENOMIC DNA]</scope>
</reference>
<organism evidence="2 3">
    <name type="scientific">Ancylostoma ceylanicum</name>
    <dbReference type="NCBI Taxonomy" id="53326"/>
    <lineage>
        <taxon>Eukaryota</taxon>
        <taxon>Metazoa</taxon>
        <taxon>Ecdysozoa</taxon>
        <taxon>Nematoda</taxon>
        <taxon>Chromadorea</taxon>
        <taxon>Rhabditida</taxon>
        <taxon>Rhabditina</taxon>
        <taxon>Rhabditomorpha</taxon>
        <taxon>Strongyloidea</taxon>
        <taxon>Ancylostomatidae</taxon>
        <taxon>Ancylostomatinae</taxon>
        <taxon>Ancylostoma</taxon>
    </lineage>
</organism>
<dbReference type="Proteomes" id="UP000054495">
    <property type="component" value="Unassembled WGS sequence"/>
</dbReference>
<feature type="region of interest" description="Disordered" evidence="1">
    <location>
        <begin position="92"/>
        <end position="113"/>
    </location>
</feature>
<name>A0A0D6LV28_9BILA</name>
<dbReference type="AlphaFoldDB" id="A0A0D6LV28"/>
<proteinExistence type="predicted"/>